<keyword evidence="6" id="KW-0812">Transmembrane</keyword>
<dbReference type="PANTHER" id="PTHR46396">
    <property type="entry name" value="PROTEIN O-LINKED-MANNOSE BETA-1,2-N-ACETYLGLUCOSAMINYLTRANSFERASE 1"/>
    <property type="match status" value="1"/>
</dbReference>
<dbReference type="GO" id="GO:0047223">
    <property type="term" value="F:beta-1,3-galactosyl-O-glycosyl-glycoprotein beta-1,3-N-acetylglucosaminyltransferase activity"/>
    <property type="evidence" value="ECO:0007669"/>
    <property type="project" value="TreeGrafter"/>
</dbReference>
<evidence type="ECO:0000256" key="8">
    <source>
        <dbReference type="ARBA" id="ARBA00022968"/>
    </source>
</evidence>
<evidence type="ECO:0000256" key="12">
    <source>
        <dbReference type="ARBA" id="ARBA00023211"/>
    </source>
</evidence>
<dbReference type="EC" id="2.4.1.101" evidence="13"/>
<comment type="function">
    <text evidence="13">Initiates complex N-linked carbohydrate formation. Essential for the conversion of high-mannose to hybrid and complex N-glycans.</text>
</comment>
<evidence type="ECO:0000256" key="3">
    <source>
        <dbReference type="ARBA" id="ARBA00006492"/>
    </source>
</evidence>
<comment type="cofactor">
    <cofactor evidence="13">
        <name>Mn(2+)</name>
        <dbReference type="ChEBI" id="CHEBI:29035"/>
    </cofactor>
    <text evidence="13">The cofactor is mostly bound to the substrate.</text>
</comment>
<evidence type="ECO:0000256" key="4">
    <source>
        <dbReference type="ARBA" id="ARBA00022676"/>
    </source>
</evidence>
<comment type="catalytic activity">
    <reaction evidence="13">
        <text>N(4)-(alpha-D-Man-(1-&gt;3)-[alpha-D-Man-(1-&gt;3)-[alpha-D-Man-(1-&gt;6)]-alpha-D-Man-(1-&gt;6)]-beta-D-Man-(1-&gt;4)-beta-D-GlcNAc-(1-&gt;4)-beta-D-GlcNAc)-L-asparaginyl-[protein] (N-glucan mannose isomer 5A1,2) + UDP-N-acetyl-alpha-D-glucosamine = N(4)-{beta-D-GlcNAc-(1-&gt;2)-alpha-D-Man-(1-&gt;3)-[alpha-D-Man-(1-&gt;3)-[alpha-D-Man-(1-&gt;6)]-alpha-D-Man-(1-&gt;6)]-beta-D-Man-(1-&gt;4)-beta-D-GlcNAc-(1-&gt;4)-beta-D-GlcNAc}-L-asparaginyl-[protein] + UDP + H(+)</text>
        <dbReference type="Rhea" id="RHEA:11456"/>
        <dbReference type="Rhea" id="RHEA-COMP:14367"/>
        <dbReference type="Rhea" id="RHEA-COMP:14368"/>
        <dbReference type="ChEBI" id="CHEBI:15378"/>
        <dbReference type="ChEBI" id="CHEBI:57705"/>
        <dbReference type="ChEBI" id="CHEBI:58223"/>
        <dbReference type="ChEBI" id="CHEBI:59087"/>
        <dbReference type="ChEBI" id="CHEBI:60625"/>
        <dbReference type="EC" id="2.4.1.101"/>
    </reaction>
</comment>
<keyword evidence="11" id="KW-0472">Membrane</keyword>
<organism evidence="15 16">
    <name type="scientific">Meganyctiphanes norvegica</name>
    <name type="common">Northern krill</name>
    <name type="synonym">Thysanopoda norvegica</name>
    <dbReference type="NCBI Taxonomy" id="48144"/>
    <lineage>
        <taxon>Eukaryota</taxon>
        <taxon>Metazoa</taxon>
        <taxon>Ecdysozoa</taxon>
        <taxon>Arthropoda</taxon>
        <taxon>Crustacea</taxon>
        <taxon>Multicrustacea</taxon>
        <taxon>Malacostraca</taxon>
        <taxon>Eumalacostraca</taxon>
        <taxon>Eucarida</taxon>
        <taxon>Euphausiacea</taxon>
        <taxon>Euphausiidae</taxon>
        <taxon>Meganyctiphanes</taxon>
    </lineage>
</organism>
<evidence type="ECO:0000313" key="16">
    <source>
        <dbReference type="Proteomes" id="UP001497623"/>
    </source>
</evidence>
<comment type="similarity">
    <text evidence="3 13">Belongs to the glycosyltransferase 13 family.</text>
</comment>
<comment type="subcellular location">
    <subcellularLocation>
        <location evidence="1 13">Golgi apparatus membrane</location>
        <topology evidence="1 13">Single-pass type II membrane protein</topology>
    </subcellularLocation>
</comment>
<evidence type="ECO:0000256" key="6">
    <source>
        <dbReference type="ARBA" id="ARBA00022692"/>
    </source>
</evidence>
<keyword evidence="12 13" id="KW-0464">Manganese</keyword>
<dbReference type="EMBL" id="CAXKWB010004674">
    <property type="protein sequence ID" value="CAL4074783.1"/>
    <property type="molecule type" value="Genomic_DNA"/>
</dbReference>
<keyword evidence="10 13" id="KW-0333">Golgi apparatus</keyword>
<dbReference type="Pfam" id="PF15711">
    <property type="entry name" value="ILEI"/>
    <property type="match status" value="1"/>
</dbReference>
<feature type="non-terminal residue" evidence="15">
    <location>
        <position position="607"/>
    </location>
</feature>
<dbReference type="Proteomes" id="UP001497623">
    <property type="component" value="Unassembled WGS sequence"/>
</dbReference>
<evidence type="ECO:0000256" key="1">
    <source>
        <dbReference type="ARBA" id="ARBA00004323"/>
    </source>
</evidence>
<evidence type="ECO:0000256" key="2">
    <source>
        <dbReference type="ARBA" id="ARBA00004922"/>
    </source>
</evidence>
<feature type="domain" description="ILEI/PANDER" evidence="14">
    <location>
        <begin position="56"/>
        <end position="144"/>
    </location>
</feature>
<evidence type="ECO:0000313" key="15">
    <source>
        <dbReference type="EMBL" id="CAL4074783.1"/>
    </source>
</evidence>
<evidence type="ECO:0000256" key="13">
    <source>
        <dbReference type="RuleBase" id="RU368119"/>
    </source>
</evidence>
<protein>
    <recommendedName>
        <fullName evidence="13">Alpha-1,3-mannosyl-glycoprotein 2-beta-N-acetylglucosaminyltransferase</fullName>
        <shortName evidence="13">GNT-I</shortName>
        <shortName evidence="13">GlcNAc-T I</shortName>
        <ecNumber evidence="13">2.4.1.101</ecNumber>
    </recommendedName>
    <alternativeName>
        <fullName evidence="13">N-glycosyl-oligosaccharide-glycoprotein N-acetylglucosaminyltransferase I</fullName>
    </alternativeName>
</protein>
<proteinExistence type="inferred from homology"/>
<dbReference type="InterPro" id="IPR039477">
    <property type="entry name" value="ILEI/PANDER_dom"/>
</dbReference>
<gene>
    <name evidence="15" type="ORF">MNOR_LOCUS9605</name>
</gene>
<evidence type="ECO:0000256" key="9">
    <source>
        <dbReference type="ARBA" id="ARBA00022989"/>
    </source>
</evidence>
<keyword evidence="9" id="KW-1133">Transmembrane helix</keyword>
<dbReference type="PANTHER" id="PTHR46396:SF2">
    <property type="entry name" value="ILEI_PANDER DOMAIN-CONTAINING PROTEIN"/>
    <property type="match status" value="1"/>
</dbReference>
<dbReference type="GO" id="GO:0016266">
    <property type="term" value="P:protein O-linked glycosylation via N-acetyl-galactosamine"/>
    <property type="evidence" value="ECO:0007669"/>
    <property type="project" value="TreeGrafter"/>
</dbReference>
<dbReference type="GO" id="GO:0003827">
    <property type="term" value="F:alpha-1,3-mannosylglycoprotein 2-beta-N-acetylglucosaminyltransferase activity"/>
    <property type="evidence" value="ECO:0007669"/>
    <property type="project" value="UniProtKB-UniRule"/>
</dbReference>
<comment type="caution">
    <text evidence="15">The sequence shown here is derived from an EMBL/GenBank/DDBJ whole genome shotgun (WGS) entry which is preliminary data.</text>
</comment>
<reference evidence="15 16" key="1">
    <citation type="submission" date="2024-05" db="EMBL/GenBank/DDBJ databases">
        <authorList>
            <person name="Wallberg A."/>
        </authorList>
    </citation>
    <scope>NUCLEOTIDE SEQUENCE [LARGE SCALE GENOMIC DNA]</scope>
</reference>
<dbReference type="GO" id="GO:0030145">
    <property type="term" value="F:manganese ion binding"/>
    <property type="evidence" value="ECO:0007669"/>
    <property type="project" value="UniProtKB-UniRule"/>
</dbReference>
<sequence length="607" mass="69343">MNKENLKRIKESTADSLTLSLLADIKLVEVQINDKTVYSQLGGIRNQESGIRYPHSGLHLVVLHPRDGRLLHRRRFLTHQPAEHENLARALNTIQPGRIVILLGVPEWVLFFGSTGSRALSELGFRGHKILSTGEAWVGVAVKGRMVVLETATTHQGQKYFANGINIDLIIPNNVDGGPRCSWYSSPRLKAQADFCERYEGYGDLCNCKSPFTYHQKPNAKKLDLTEQIPVAVITANKPYNLYRLLHQLLTIPGAGQTDILVVVDDYHEETLALVEVLNISCLVHIPEGVHNQRTNANVRFALYKIFAEHPNADKAIMLEDDLLVADDLISYFHQTAWLLDKDPSIFCVNAFSSYSIPDSASDVTKLLRVEAYPMYGWMVTREYALFIIRHWVQGTVGDWDWILMHENNRRGRDVVVPEVSRTFHAGAAGAHVDGFEQYLYFNRMITSQSPIYILLDNYLRNLRQELQRAKQISPDPRQRNFLPKDHPGPFSVYVRSGTKDDEYYSFRIFMMALRTYYWDTREIFRGVIRFRHNGKVLYVVGCPVAHLFCKYGPGSHGVLKPIVSLVKEVQAINDRYEQSLYEIVTTNKHGQDSRSIDQEPMIKTLM</sequence>
<evidence type="ECO:0000256" key="11">
    <source>
        <dbReference type="ARBA" id="ARBA00023136"/>
    </source>
</evidence>
<dbReference type="GO" id="GO:0000139">
    <property type="term" value="C:Golgi membrane"/>
    <property type="evidence" value="ECO:0007669"/>
    <property type="project" value="UniProtKB-SubCell"/>
</dbReference>
<dbReference type="SUPFAM" id="SSF53448">
    <property type="entry name" value="Nucleotide-diphospho-sugar transferases"/>
    <property type="match status" value="1"/>
</dbReference>
<keyword evidence="7 13" id="KW-0479">Metal-binding</keyword>
<evidence type="ECO:0000256" key="5">
    <source>
        <dbReference type="ARBA" id="ARBA00022679"/>
    </source>
</evidence>
<keyword evidence="16" id="KW-1185">Reference proteome</keyword>
<dbReference type="InterPro" id="IPR029044">
    <property type="entry name" value="Nucleotide-diphossugar_trans"/>
</dbReference>
<keyword evidence="8 13" id="KW-0735">Signal-anchor</keyword>
<dbReference type="Pfam" id="PF03071">
    <property type="entry name" value="GNT-I"/>
    <property type="match status" value="1"/>
</dbReference>
<evidence type="ECO:0000259" key="14">
    <source>
        <dbReference type="Pfam" id="PF15711"/>
    </source>
</evidence>
<dbReference type="Gene3D" id="3.90.550.10">
    <property type="entry name" value="Spore Coat Polysaccharide Biosynthesis Protein SpsA, Chain A"/>
    <property type="match status" value="1"/>
</dbReference>
<comment type="pathway">
    <text evidence="2 13">Protein modification; protein glycosylation.</text>
</comment>
<dbReference type="AlphaFoldDB" id="A0AAV2Q7Q1"/>
<accession>A0AAV2Q7Q1</accession>
<evidence type="ECO:0000256" key="10">
    <source>
        <dbReference type="ARBA" id="ARBA00023034"/>
    </source>
</evidence>
<dbReference type="InterPro" id="IPR004139">
    <property type="entry name" value="Glyco_trans_13"/>
</dbReference>
<evidence type="ECO:0000256" key="7">
    <source>
        <dbReference type="ARBA" id="ARBA00022723"/>
    </source>
</evidence>
<keyword evidence="4 13" id="KW-0328">Glycosyltransferase</keyword>
<keyword evidence="5" id="KW-0808">Transferase</keyword>
<dbReference type="InterPro" id="IPR052463">
    <property type="entry name" value="O-linked_mannose_GnT"/>
</dbReference>
<name>A0AAV2Q7Q1_MEGNR</name>